<dbReference type="GO" id="GO:0004425">
    <property type="term" value="F:indole-3-glycerol-phosphate synthase activity"/>
    <property type="evidence" value="ECO:0007669"/>
    <property type="project" value="UniProtKB-UniRule"/>
</dbReference>
<evidence type="ECO:0000256" key="7">
    <source>
        <dbReference type="ARBA" id="ARBA00023141"/>
    </source>
</evidence>
<evidence type="ECO:0000256" key="1">
    <source>
        <dbReference type="ARBA" id="ARBA00001633"/>
    </source>
</evidence>
<keyword evidence="5 9" id="KW-0210">Decarboxylase</keyword>
<name>A0A8T7M306_9CHLR</name>
<evidence type="ECO:0000256" key="5">
    <source>
        <dbReference type="ARBA" id="ARBA00022793"/>
    </source>
</evidence>
<dbReference type="InterPro" id="IPR011060">
    <property type="entry name" value="RibuloseP-bd_barrel"/>
</dbReference>
<dbReference type="Gene3D" id="3.20.20.70">
    <property type="entry name" value="Aldolase class I"/>
    <property type="match status" value="1"/>
</dbReference>
<dbReference type="Pfam" id="PF00218">
    <property type="entry name" value="IGPS"/>
    <property type="match status" value="1"/>
</dbReference>
<dbReference type="RefSeq" id="WP_341468919.1">
    <property type="nucleotide sequence ID" value="NZ_CP128399.1"/>
</dbReference>
<keyword evidence="6 9" id="KW-0822">Tryptophan biosynthesis</keyword>
<keyword evidence="14" id="KW-1185">Reference proteome</keyword>
<organism evidence="11 13">
    <name type="scientific">Candidatus Chlorohelix allophototropha</name>
    <dbReference type="NCBI Taxonomy" id="3003348"/>
    <lineage>
        <taxon>Bacteria</taxon>
        <taxon>Bacillati</taxon>
        <taxon>Chloroflexota</taxon>
        <taxon>Chloroflexia</taxon>
        <taxon>Candidatus Chloroheliales</taxon>
        <taxon>Candidatus Chloroheliaceae</taxon>
        <taxon>Candidatus Chlorohelix</taxon>
    </lineage>
</organism>
<dbReference type="CDD" id="cd00331">
    <property type="entry name" value="IGPS"/>
    <property type="match status" value="1"/>
</dbReference>
<proteinExistence type="inferred from homology"/>
<dbReference type="EMBL" id="JACATZ010000001">
    <property type="protein sequence ID" value="NWJ45145.1"/>
    <property type="molecule type" value="Genomic_DNA"/>
</dbReference>
<keyword evidence="7 9" id="KW-0057">Aromatic amino acid biosynthesis</keyword>
<dbReference type="Proteomes" id="UP001431572">
    <property type="component" value="Chromosome 1"/>
</dbReference>
<dbReference type="InterPro" id="IPR013785">
    <property type="entry name" value="Aldolase_TIM"/>
</dbReference>
<evidence type="ECO:0000256" key="2">
    <source>
        <dbReference type="ARBA" id="ARBA00004696"/>
    </source>
</evidence>
<evidence type="ECO:0000313" key="13">
    <source>
        <dbReference type="Proteomes" id="UP000521676"/>
    </source>
</evidence>
<dbReference type="FunFam" id="3.20.20.70:FF:000024">
    <property type="entry name" value="Indole-3-glycerol phosphate synthase"/>
    <property type="match status" value="1"/>
</dbReference>
<dbReference type="AlphaFoldDB" id="A0A8T7M306"/>
<evidence type="ECO:0000256" key="3">
    <source>
        <dbReference type="ARBA" id="ARBA00008737"/>
    </source>
</evidence>
<evidence type="ECO:0000259" key="10">
    <source>
        <dbReference type="Pfam" id="PF00218"/>
    </source>
</evidence>
<accession>A0A8T7M306</accession>
<comment type="similarity">
    <text evidence="3 9">Belongs to the TrpC family.</text>
</comment>
<dbReference type="InterPro" id="IPR001468">
    <property type="entry name" value="Indole-3-GlycerolPSynthase_CS"/>
</dbReference>
<dbReference type="InterPro" id="IPR045186">
    <property type="entry name" value="Indole-3-glycerol_P_synth"/>
</dbReference>
<protein>
    <recommendedName>
        <fullName evidence="9">Indole-3-glycerol phosphate synthase</fullName>
        <shortName evidence="9">IGPS</shortName>
        <ecNumber evidence="9">4.1.1.48</ecNumber>
    </recommendedName>
</protein>
<keyword evidence="4 9" id="KW-0028">Amino-acid biosynthesis</keyword>
<feature type="domain" description="Indole-3-glycerol phosphate synthase" evidence="10">
    <location>
        <begin position="5"/>
        <end position="257"/>
    </location>
</feature>
<reference evidence="11 13" key="1">
    <citation type="submission" date="2020-06" db="EMBL/GenBank/DDBJ databases">
        <title>Anoxygenic phototrophic Chloroflexota member uses a Type I reaction center.</title>
        <authorList>
            <person name="Tsuji J.M."/>
            <person name="Shaw N.A."/>
            <person name="Nagashima S."/>
            <person name="Venkiteswaran J."/>
            <person name="Schiff S.L."/>
            <person name="Hanada S."/>
            <person name="Tank M."/>
            <person name="Neufeld J.D."/>
        </authorList>
    </citation>
    <scope>NUCLEOTIDE SEQUENCE [LARGE SCALE GENOMIC DNA]</scope>
    <source>
        <strain evidence="11">L227-S17</strain>
    </source>
</reference>
<evidence type="ECO:0000256" key="9">
    <source>
        <dbReference type="HAMAP-Rule" id="MF_00134"/>
    </source>
</evidence>
<sequence length="277" mass="29724">MGDILTEIIQQKRLEVAQAKLTEPEKALLAREQALPPPLDFAAALRKPRFAIPVALIAEIKKASPSKGLIAPDFDVEKIAGAYSAAGASAMSVLTDEKFFQGHLSYIEVAKKSSGGRVPILRKDFIIDEYQVLQARAYGADAILLIMAALDDATATMLQEKAQSFGLGVLVEVHDAAELQRALSIGADIIGINNRNLHTFEVDLQTTARLVPNIPSGKIIVSESGIARNEDIVLLAQTGVHAALVGESLMRAASTAQGLDIHALQTMIHELFRNAES</sequence>
<dbReference type="PANTHER" id="PTHR22854:SF2">
    <property type="entry name" value="INDOLE-3-GLYCEROL-PHOSPHATE SYNTHASE"/>
    <property type="match status" value="1"/>
</dbReference>
<dbReference type="HAMAP" id="MF_00134_B">
    <property type="entry name" value="IGPS_B"/>
    <property type="match status" value="1"/>
</dbReference>
<dbReference type="SUPFAM" id="SSF51366">
    <property type="entry name" value="Ribulose-phoshate binding barrel"/>
    <property type="match status" value="1"/>
</dbReference>
<dbReference type="GO" id="GO:0000162">
    <property type="term" value="P:L-tryptophan biosynthetic process"/>
    <property type="evidence" value="ECO:0007669"/>
    <property type="project" value="UniProtKB-UniRule"/>
</dbReference>
<dbReference type="PROSITE" id="PS00614">
    <property type="entry name" value="IGPS"/>
    <property type="match status" value="1"/>
</dbReference>
<dbReference type="EMBL" id="CP128399">
    <property type="protein sequence ID" value="WJW67024.1"/>
    <property type="molecule type" value="Genomic_DNA"/>
</dbReference>
<dbReference type="EC" id="4.1.1.48" evidence="9"/>
<evidence type="ECO:0000313" key="12">
    <source>
        <dbReference type="EMBL" id="WJW67024.1"/>
    </source>
</evidence>
<dbReference type="NCBIfam" id="NF001377">
    <property type="entry name" value="PRK00278.2-4"/>
    <property type="match status" value="1"/>
</dbReference>
<comment type="catalytic activity">
    <reaction evidence="1 9">
        <text>1-(2-carboxyphenylamino)-1-deoxy-D-ribulose 5-phosphate + H(+) = (1S,2R)-1-C-(indol-3-yl)glycerol 3-phosphate + CO2 + H2O</text>
        <dbReference type="Rhea" id="RHEA:23476"/>
        <dbReference type="ChEBI" id="CHEBI:15377"/>
        <dbReference type="ChEBI" id="CHEBI:15378"/>
        <dbReference type="ChEBI" id="CHEBI:16526"/>
        <dbReference type="ChEBI" id="CHEBI:58613"/>
        <dbReference type="ChEBI" id="CHEBI:58866"/>
        <dbReference type="EC" id="4.1.1.48"/>
    </reaction>
</comment>
<evidence type="ECO:0000256" key="4">
    <source>
        <dbReference type="ARBA" id="ARBA00022605"/>
    </source>
</evidence>
<dbReference type="Proteomes" id="UP000521676">
    <property type="component" value="Unassembled WGS sequence"/>
</dbReference>
<dbReference type="InterPro" id="IPR013798">
    <property type="entry name" value="Indole-3-glycerol_P_synth_dom"/>
</dbReference>
<reference evidence="12" key="2">
    <citation type="journal article" date="2024" name="Nature">
        <title>Anoxygenic phototroph of the Chloroflexota uses a type I reaction centre.</title>
        <authorList>
            <person name="Tsuji J.M."/>
            <person name="Shaw N.A."/>
            <person name="Nagashima S."/>
            <person name="Venkiteswaran J.J."/>
            <person name="Schiff S.L."/>
            <person name="Watanabe T."/>
            <person name="Fukui M."/>
            <person name="Hanada S."/>
            <person name="Tank M."/>
            <person name="Neufeld J.D."/>
        </authorList>
    </citation>
    <scope>NUCLEOTIDE SEQUENCE</scope>
    <source>
        <strain evidence="12">L227-S17</strain>
    </source>
</reference>
<evidence type="ECO:0000256" key="6">
    <source>
        <dbReference type="ARBA" id="ARBA00022822"/>
    </source>
</evidence>
<dbReference type="PANTHER" id="PTHR22854">
    <property type="entry name" value="TRYPTOPHAN BIOSYNTHESIS PROTEIN"/>
    <property type="match status" value="1"/>
</dbReference>
<comment type="pathway">
    <text evidence="2 9">Amino-acid biosynthesis; L-tryptophan biosynthesis; L-tryptophan from chorismate: step 4/5.</text>
</comment>
<keyword evidence="8 9" id="KW-0456">Lyase</keyword>
<evidence type="ECO:0000313" key="14">
    <source>
        <dbReference type="Proteomes" id="UP001431572"/>
    </source>
</evidence>
<evidence type="ECO:0000256" key="8">
    <source>
        <dbReference type="ARBA" id="ARBA00023239"/>
    </source>
</evidence>
<evidence type="ECO:0000313" key="11">
    <source>
        <dbReference type="EMBL" id="NWJ45145.1"/>
    </source>
</evidence>
<gene>
    <name evidence="9 11" type="primary">trpC</name>
    <name evidence="11" type="ORF">HXX08_04620</name>
    <name evidence="12" type="ORF">OZ401_000272</name>
</gene>
<dbReference type="GO" id="GO:0004640">
    <property type="term" value="F:phosphoribosylanthranilate isomerase activity"/>
    <property type="evidence" value="ECO:0007669"/>
    <property type="project" value="TreeGrafter"/>
</dbReference>